<dbReference type="PANTHER" id="PTHR21037:SF2">
    <property type="entry name" value="SIMILAR TO NOVEL PROTEIN"/>
    <property type="match status" value="1"/>
</dbReference>
<evidence type="ECO:0000313" key="3">
    <source>
        <dbReference type="Proteomes" id="UP000439903"/>
    </source>
</evidence>
<dbReference type="OrthoDB" id="274765at2759"/>
<evidence type="ECO:0000313" key="2">
    <source>
        <dbReference type="EMBL" id="KAF0389957.1"/>
    </source>
</evidence>
<evidence type="ECO:0000256" key="1">
    <source>
        <dbReference type="SAM" id="MobiDB-lite"/>
    </source>
</evidence>
<dbReference type="Pfam" id="PF17653">
    <property type="entry name" value="DUF5522"/>
    <property type="match status" value="1"/>
</dbReference>
<gene>
    <name evidence="2" type="ORF">F8M41_010860</name>
</gene>
<dbReference type="AlphaFoldDB" id="A0A8H3X071"/>
<reference evidence="2 3" key="1">
    <citation type="journal article" date="2019" name="Environ. Microbiol.">
        <title>At the nexus of three kingdoms: the genome of the mycorrhizal fungus Gigaspora margarita provides insights into plant, endobacterial and fungal interactions.</title>
        <authorList>
            <person name="Venice F."/>
            <person name="Ghignone S."/>
            <person name="Salvioli di Fossalunga A."/>
            <person name="Amselem J."/>
            <person name="Novero M."/>
            <person name="Xianan X."/>
            <person name="Sedzielewska Toro K."/>
            <person name="Morin E."/>
            <person name="Lipzen A."/>
            <person name="Grigoriev I.V."/>
            <person name="Henrissat B."/>
            <person name="Martin F.M."/>
            <person name="Bonfante P."/>
        </authorList>
    </citation>
    <scope>NUCLEOTIDE SEQUENCE [LARGE SCALE GENOMIC DNA]</scope>
    <source>
        <strain evidence="2 3">BEG34</strain>
    </source>
</reference>
<dbReference type="EMBL" id="WTPW01002244">
    <property type="protein sequence ID" value="KAF0389957.1"/>
    <property type="molecule type" value="Genomic_DNA"/>
</dbReference>
<dbReference type="PANTHER" id="PTHR21037">
    <property type="entry name" value="39S RIBOSOMAL PROTEIN L14, MITOCHONDRIAL"/>
    <property type="match status" value="1"/>
</dbReference>
<keyword evidence="3" id="KW-1185">Reference proteome</keyword>
<proteinExistence type="predicted"/>
<name>A0A8H3X071_GIGMA</name>
<comment type="caution">
    <text evidence="2">The sequence shown here is derived from an EMBL/GenBank/DDBJ whole genome shotgun (WGS) entry which is preliminary data.</text>
</comment>
<feature type="region of interest" description="Disordered" evidence="1">
    <location>
        <begin position="32"/>
        <end position="85"/>
    </location>
</feature>
<dbReference type="InterPro" id="IPR040807">
    <property type="entry name" value="DUF5522"/>
</dbReference>
<organism evidence="2 3">
    <name type="scientific">Gigaspora margarita</name>
    <dbReference type="NCBI Taxonomy" id="4874"/>
    <lineage>
        <taxon>Eukaryota</taxon>
        <taxon>Fungi</taxon>
        <taxon>Fungi incertae sedis</taxon>
        <taxon>Mucoromycota</taxon>
        <taxon>Glomeromycotina</taxon>
        <taxon>Glomeromycetes</taxon>
        <taxon>Diversisporales</taxon>
        <taxon>Gigasporaceae</taxon>
        <taxon>Gigaspora</taxon>
    </lineage>
</organism>
<feature type="compositionally biased region" description="Low complexity" evidence="1">
    <location>
        <begin position="37"/>
        <end position="50"/>
    </location>
</feature>
<protein>
    <submittedName>
        <fullName evidence="2">Uncharacterized protein</fullName>
    </submittedName>
</protein>
<feature type="compositionally biased region" description="Basic and acidic residues" evidence="1">
    <location>
        <begin position="56"/>
        <end position="68"/>
    </location>
</feature>
<accession>A0A8H3X071</accession>
<sequence>MLIYYNNLRQNFYNLIIHFKLNRSIKFLKKMSTNNKSSESSESSSSSSSSTILKENNTKENDETRSDSKPPWAEAHRIAVQNNQNTYTDPETSYIVMTELFHKQRGYCCGNNCRHCPYDHVNVKKKVLEK</sequence>
<dbReference type="Proteomes" id="UP000439903">
    <property type="component" value="Unassembled WGS sequence"/>
</dbReference>